<sequence>MLTQLFTLSLFLQLNAIGVDEALVALNEKQVDKQEVRAATEEINTYKQYDIPLSKDLQQYIHKQAEKYNLSYELMLALAHTESTFRTDIVSYDGSSVGLFQINTRNTIDWLGDNVGLSKPNAKSPYHSAQMASWYVNYLKEKYFNEGYSEETVIKRVLIGYRYGISKSAKYVRQNGLHHKYIDKVLAYKNKLESGELDAK</sequence>
<dbReference type="Pfam" id="PF01464">
    <property type="entry name" value="SLT"/>
    <property type="match status" value="1"/>
</dbReference>
<dbReference type="EMBL" id="CP033464">
    <property type="protein sequence ID" value="QDX94628.1"/>
    <property type="molecule type" value="Genomic_DNA"/>
</dbReference>
<reference evidence="2 3" key="1">
    <citation type="submission" date="2018-11" db="EMBL/GenBank/DDBJ databases">
        <title>Phylogenetic determinants of toxin gene distribution in genomes of Brevibacillus laterosporus.</title>
        <authorList>
            <person name="Glare T.R."/>
            <person name="Durrant A."/>
            <person name="Berry C."/>
            <person name="Palma L."/>
            <person name="Ormskirk M."/>
            <person name="Cox M.O."/>
        </authorList>
    </citation>
    <scope>NUCLEOTIDE SEQUENCE [LARGE SCALE GENOMIC DNA]</scope>
    <source>
        <strain evidence="2 3">1821L</strain>
    </source>
</reference>
<dbReference type="InterPro" id="IPR023346">
    <property type="entry name" value="Lysozyme-like_dom_sf"/>
</dbReference>
<gene>
    <name evidence="2" type="ORF">EEL30_21540</name>
</gene>
<feature type="domain" description="Transglycosylase SLT" evidence="1">
    <location>
        <begin position="60"/>
        <end position="177"/>
    </location>
</feature>
<accession>A0A518VCA9</accession>
<proteinExistence type="predicted"/>
<keyword evidence="3" id="KW-1185">Reference proteome</keyword>
<evidence type="ECO:0000259" key="1">
    <source>
        <dbReference type="Pfam" id="PF01464"/>
    </source>
</evidence>
<protein>
    <recommendedName>
        <fullName evidence="1">Transglycosylase SLT domain-containing protein</fullName>
    </recommendedName>
</protein>
<dbReference type="InterPro" id="IPR008258">
    <property type="entry name" value="Transglycosylase_SLT_dom_1"/>
</dbReference>
<dbReference type="SUPFAM" id="SSF53955">
    <property type="entry name" value="Lysozyme-like"/>
    <property type="match status" value="1"/>
</dbReference>
<evidence type="ECO:0000313" key="3">
    <source>
        <dbReference type="Proteomes" id="UP000319432"/>
    </source>
</evidence>
<dbReference type="Gene3D" id="1.10.530.10">
    <property type="match status" value="1"/>
</dbReference>
<name>A0A518VCA9_BRELA</name>
<dbReference type="OrthoDB" id="2476746at2"/>
<dbReference type="Proteomes" id="UP000319432">
    <property type="component" value="Chromosome"/>
</dbReference>
<dbReference type="AlphaFoldDB" id="A0A518VCA9"/>
<organism evidence="2 3">
    <name type="scientific">Brevibacillus laterosporus</name>
    <name type="common">Bacillus laterosporus</name>
    <dbReference type="NCBI Taxonomy" id="1465"/>
    <lineage>
        <taxon>Bacteria</taxon>
        <taxon>Bacillati</taxon>
        <taxon>Bacillota</taxon>
        <taxon>Bacilli</taxon>
        <taxon>Bacillales</taxon>
        <taxon>Paenibacillaceae</taxon>
        <taxon>Brevibacillus</taxon>
    </lineage>
</organism>
<evidence type="ECO:0000313" key="2">
    <source>
        <dbReference type="EMBL" id="QDX94628.1"/>
    </source>
</evidence>